<dbReference type="Proteomes" id="UP001153332">
    <property type="component" value="Unassembled WGS sequence"/>
</dbReference>
<dbReference type="EMBL" id="JAPUUL010001894">
    <property type="protein sequence ID" value="KAJ8126356.1"/>
    <property type="molecule type" value="Genomic_DNA"/>
</dbReference>
<gene>
    <name evidence="1" type="ORF">O1611_g7281</name>
</gene>
<accession>A0ACC2JFX1</accession>
<comment type="caution">
    <text evidence="1">The sequence shown here is derived from an EMBL/GenBank/DDBJ whole genome shotgun (WGS) entry which is preliminary data.</text>
</comment>
<evidence type="ECO:0000313" key="1">
    <source>
        <dbReference type="EMBL" id="KAJ8126356.1"/>
    </source>
</evidence>
<sequence>MGNNSNKSSSAAGGMSAAMAMGMSMGASSTFSEGAVTLDELMRQAQAAAAGSGTSNANGVMSRSAGESAVGDHQHLPEAASQKKQPAQVNADVNEVLEGRRAQDEVLKAIFGDSSDEED</sequence>
<name>A0ACC2JFX1_9PEZI</name>
<proteinExistence type="predicted"/>
<organism evidence="1 2">
    <name type="scientific">Lasiodiplodia mahajangana</name>
    <dbReference type="NCBI Taxonomy" id="1108764"/>
    <lineage>
        <taxon>Eukaryota</taxon>
        <taxon>Fungi</taxon>
        <taxon>Dikarya</taxon>
        <taxon>Ascomycota</taxon>
        <taxon>Pezizomycotina</taxon>
        <taxon>Dothideomycetes</taxon>
        <taxon>Dothideomycetes incertae sedis</taxon>
        <taxon>Botryosphaeriales</taxon>
        <taxon>Botryosphaeriaceae</taxon>
        <taxon>Lasiodiplodia</taxon>
    </lineage>
</organism>
<keyword evidence="2" id="KW-1185">Reference proteome</keyword>
<evidence type="ECO:0000313" key="2">
    <source>
        <dbReference type="Proteomes" id="UP001153332"/>
    </source>
</evidence>
<reference evidence="1" key="1">
    <citation type="submission" date="2022-12" db="EMBL/GenBank/DDBJ databases">
        <title>Genome Sequence of Lasiodiplodia mahajangana.</title>
        <authorList>
            <person name="Buettner E."/>
        </authorList>
    </citation>
    <scope>NUCLEOTIDE SEQUENCE</scope>
    <source>
        <strain evidence="1">VT137</strain>
    </source>
</reference>
<protein>
    <submittedName>
        <fullName evidence="1">Uncharacterized protein</fullName>
    </submittedName>
</protein>